<gene>
    <name evidence="2" type="ORF">AW06_000713</name>
</gene>
<dbReference type="Proteomes" id="UP000021315">
    <property type="component" value="Unassembled WGS sequence"/>
</dbReference>
<keyword evidence="1" id="KW-0812">Transmembrane</keyword>
<proteinExistence type="predicted"/>
<evidence type="ECO:0000256" key="1">
    <source>
        <dbReference type="SAM" id="Phobius"/>
    </source>
</evidence>
<dbReference type="STRING" id="1453999.AW06_000713"/>
<evidence type="ECO:0000313" key="3">
    <source>
        <dbReference type="Proteomes" id="UP000021315"/>
    </source>
</evidence>
<feature type="transmembrane region" description="Helical" evidence="1">
    <location>
        <begin position="63"/>
        <end position="80"/>
    </location>
</feature>
<comment type="caution">
    <text evidence="2">The sequence shown here is derived from an EMBL/GenBank/DDBJ whole genome shotgun (WGS) entry which is preliminary data.</text>
</comment>
<feature type="transmembrane region" description="Helical" evidence="1">
    <location>
        <begin position="341"/>
        <end position="363"/>
    </location>
</feature>
<keyword evidence="1" id="KW-0472">Membrane</keyword>
<organism evidence="2 3">
    <name type="scientific">Candidatus Accumulibacter cognatus</name>
    <dbReference type="NCBI Taxonomy" id="2954383"/>
    <lineage>
        <taxon>Bacteria</taxon>
        <taxon>Pseudomonadati</taxon>
        <taxon>Pseudomonadota</taxon>
        <taxon>Betaproteobacteria</taxon>
        <taxon>Candidatus Accumulibacter</taxon>
    </lineage>
</organism>
<dbReference type="SUPFAM" id="SSF52266">
    <property type="entry name" value="SGNH hydrolase"/>
    <property type="match status" value="1"/>
</dbReference>
<feature type="transmembrane region" description="Helical" evidence="1">
    <location>
        <begin position="492"/>
        <end position="512"/>
    </location>
</feature>
<feature type="transmembrane region" description="Helical" evidence="1">
    <location>
        <begin position="37"/>
        <end position="57"/>
    </location>
</feature>
<dbReference type="AlphaFoldDB" id="A0A080MAA4"/>
<name>A0A080MAA4_9PROT</name>
<keyword evidence="3" id="KW-1185">Reference proteome</keyword>
<feature type="transmembrane region" description="Helical" evidence="1">
    <location>
        <begin position="155"/>
        <end position="174"/>
    </location>
</feature>
<feature type="transmembrane region" description="Helical" evidence="1">
    <location>
        <begin position="451"/>
        <end position="471"/>
    </location>
</feature>
<feature type="transmembrane region" description="Helical" evidence="1">
    <location>
        <begin position="411"/>
        <end position="431"/>
    </location>
</feature>
<dbReference type="Gene3D" id="3.40.50.1110">
    <property type="entry name" value="SGNH hydrolase"/>
    <property type="match status" value="1"/>
</dbReference>
<dbReference type="EMBL" id="JDST02000013">
    <property type="protein sequence ID" value="KFB77921.1"/>
    <property type="molecule type" value="Genomic_DNA"/>
</dbReference>
<reference evidence="2" key="1">
    <citation type="submission" date="2014-02" db="EMBL/GenBank/DDBJ databases">
        <title>Expanding our view of genomic diversity in Candidatus Accumulibacter clades.</title>
        <authorList>
            <person name="Skennerton C.T."/>
            <person name="Barr J.J."/>
            <person name="Slater F.R."/>
            <person name="Bond P.L."/>
            <person name="Tyson G.W."/>
        </authorList>
    </citation>
    <scope>NUCLEOTIDE SEQUENCE [LARGE SCALE GENOMIC DNA]</scope>
</reference>
<protein>
    <submittedName>
        <fullName evidence="2">Uncharacterized protein</fullName>
    </submittedName>
</protein>
<feature type="transmembrane region" description="Helical" evidence="1">
    <location>
        <begin position="186"/>
        <end position="206"/>
    </location>
</feature>
<feature type="transmembrane region" description="Helical" evidence="1">
    <location>
        <begin position="87"/>
        <end position="104"/>
    </location>
</feature>
<sequence length="860" mass="98120">MARAVIANAVDSFEVKMPTNAIPSQPNSLDRPGTIRIFDFALVGVQLMLLLLLLRQFQIESAAFLRLAALAFGGFAIHAWLPLRYRLPFFLLLSFTGIGVVMGFENGAWMIGIGLLLIGICHIPVSFTFRGALLLLVGALLAAQRAKLLPFPWSEAIWPILGSMFMFRLIVYFYDLRHEKVPGTPVQALAYFFMLPNACFPLFPVVDYKAFRRSHFDDDAYRVYQVGIDWMVRGVIHLILYRVIYYYFTMAPSEVNTPADLLNYLVSNFLLYLRVSGLFHLIIGMLYLFGFRLSETHNRYLLATSFTDFWRRINIYWKDFMQKVFYYPVVFKLKKLGATKALVIATLYVFVMTWFLHAYQWFWLRGTLLFVPQDILFWAILGVLVVLNSLYEIKHGRSRSIAAKKRTLRDVLLSIVKTYGTFWFICVLWSFWTAESLGDWFSLWGALHGDFSWQVLAWPAVVLLVVAVGSIPKETLRNIKVSAQEESEWIRSRIVTVVALIGLILISIEGVATRISPDIATIVHSLRSGQLSRLDQAKLEKGYYENLLSVDRFNSQLWEVYTKKPANWLDVDNANLKRFDGGFAQTELIPSFVSRTKYGDITINRWGMRDRDYALEPAAGVFRAAVLGASSVMGWGVGDGETFEALVEERLNAERPIVDIDHYEFLNFGVPGYQPLQQLVAFEKAMQFRPNAVIYVATGRELSRAAAYLTEAVRKRIDIPYEELRQIVQRSGVTPEMEEAEALKRLTPYRKEMLNFVYGSIAARARAGGTISILLFLPQVTDGSWREETADTLAIAAGAGFLIIDLDDLYKGRDINQLRLAEWDDHPNTQGHRLIAEHLYQRLLERRDQVFNTAGIGQAQ</sequence>
<feature type="transmembrane region" description="Helical" evidence="1">
    <location>
        <begin position="230"/>
        <end position="249"/>
    </location>
</feature>
<feature type="transmembrane region" description="Helical" evidence="1">
    <location>
        <begin position="269"/>
        <end position="289"/>
    </location>
</feature>
<dbReference type="InterPro" id="IPR036514">
    <property type="entry name" value="SGNH_hydro_sf"/>
</dbReference>
<evidence type="ECO:0000313" key="2">
    <source>
        <dbReference type="EMBL" id="KFB77921.1"/>
    </source>
</evidence>
<accession>A0A080MAA4</accession>
<keyword evidence="1" id="KW-1133">Transmembrane helix</keyword>
<feature type="transmembrane region" description="Helical" evidence="1">
    <location>
        <begin position="375"/>
        <end position="391"/>
    </location>
</feature>
<feature type="transmembrane region" description="Helical" evidence="1">
    <location>
        <begin position="110"/>
        <end position="143"/>
    </location>
</feature>
<dbReference type="GO" id="GO:0016788">
    <property type="term" value="F:hydrolase activity, acting on ester bonds"/>
    <property type="evidence" value="ECO:0007669"/>
    <property type="project" value="UniProtKB-ARBA"/>
</dbReference>